<keyword evidence="10" id="KW-1185">Reference proteome</keyword>
<dbReference type="NCBIfam" id="TIGR01167">
    <property type="entry name" value="LPXTG_anchor"/>
    <property type="match status" value="1"/>
</dbReference>
<dbReference type="OrthoDB" id="3199332at2"/>
<accession>A0A1G9P4L5</accession>
<feature type="signal peptide" evidence="7">
    <location>
        <begin position="1"/>
        <end position="26"/>
    </location>
</feature>
<dbReference type="NCBIfam" id="TIGR04226">
    <property type="entry name" value="RrgB_K2N_iso_D2"/>
    <property type="match status" value="1"/>
</dbReference>
<dbReference type="AlphaFoldDB" id="A0A1G9P4L5"/>
<reference evidence="10" key="1">
    <citation type="submission" date="2016-10" db="EMBL/GenBank/DDBJ databases">
        <authorList>
            <person name="Varghese N."/>
            <person name="Submissions S."/>
        </authorList>
    </citation>
    <scope>NUCLEOTIDE SEQUENCE [LARGE SCALE GENOMIC DNA]</scope>
    <source>
        <strain evidence="10">DSM 20632</strain>
    </source>
</reference>
<dbReference type="Gene3D" id="2.60.40.740">
    <property type="match status" value="1"/>
</dbReference>
<evidence type="ECO:0000256" key="3">
    <source>
        <dbReference type="ARBA" id="ARBA00022729"/>
    </source>
</evidence>
<feature type="chain" id="PRO_5039537114" evidence="7">
    <location>
        <begin position="27"/>
        <end position="493"/>
    </location>
</feature>
<dbReference type="Pfam" id="PF16555">
    <property type="entry name" value="GramPos_pilinD1"/>
    <property type="match status" value="1"/>
</dbReference>
<dbReference type="RefSeq" id="WP_092152211.1">
    <property type="nucleotide sequence ID" value="NZ_LT629700.1"/>
</dbReference>
<dbReference type="Proteomes" id="UP000199350">
    <property type="component" value="Chromosome I"/>
</dbReference>
<feature type="region of interest" description="Disordered" evidence="5">
    <location>
        <begin position="305"/>
        <end position="325"/>
    </location>
</feature>
<evidence type="ECO:0000313" key="10">
    <source>
        <dbReference type="Proteomes" id="UP000199350"/>
    </source>
</evidence>
<feature type="transmembrane region" description="Helical" evidence="6">
    <location>
        <begin position="469"/>
        <end position="488"/>
    </location>
</feature>
<name>A0A1G9P4L5_9CORY</name>
<evidence type="ECO:0000256" key="7">
    <source>
        <dbReference type="SAM" id="SignalP"/>
    </source>
</evidence>
<feature type="domain" description="Gram-positive cocci surface proteins LPxTG" evidence="8">
    <location>
        <begin position="461"/>
        <end position="493"/>
    </location>
</feature>
<sequence length="493" mass="50816">MSHMSQKTLAIVAAAAFATATPLALAPATAQVAATAAAGVDIAAPASLTIDKRIGEVGPAAPTATETFDFTVERINLTNNLDTAAGWDEVQAIIAGTQTPTVASTTTITTDAVSGQGTANLPVGLYRVTEVQNGNYTVAAPFYVTLPLTESGGTINYNPTISPKNQELNPTKAADDTNVGVGDAITYTIKAPVPVGDAFRDGTRSISQFRIEDPLMAELAYVADSAEVTLLNAGGATLAPADYTVTPGANNTLIVDFTEAGRAKLAELRATNPGLTAQVVFDATVLQIPANGELRNEANVYIPNAEDPIKTTPEDPTQQNGDNGATSTQYVNVAITKTLDGADSADAAGAEFNVVACTADGNGRYTIDADSTPLVSTNPEGTQKVTGPIATVATGQAAIATGYGMQFTREQDYCAVETKAPAGYLINPDPTPLNLSTPNADGRPVYTATVNNVKDNLFGRLPATGETTMLALLALGLVLFAGGAAYQLRRKNA</sequence>
<dbReference type="Pfam" id="PF00746">
    <property type="entry name" value="Gram_pos_anchor"/>
    <property type="match status" value="1"/>
</dbReference>
<keyword evidence="2" id="KW-0964">Secreted</keyword>
<evidence type="ECO:0000256" key="5">
    <source>
        <dbReference type="SAM" id="MobiDB-lite"/>
    </source>
</evidence>
<evidence type="ECO:0000256" key="6">
    <source>
        <dbReference type="SAM" id="Phobius"/>
    </source>
</evidence>
<organism evidence="9 10">
    <name type="scientific">Corynebacterium mycetoides</name>
    <dbReference type="NCBI Taxonomy" id="38302"/>
    <lineage>
        <taxon>Bacteria</taxon>
        <taxon>Bacillati</taxon>
        <taxon>Actinomycetota</taxon>
        <taxon>Actinomycetes</taxon>
        <taxon>Mycobacteriales</taxon>
        <taxon>Corynebacteriaceae</taxon>
        <taxon>Corynebacterium</taxon>
    </lineage>
</organism>
<evidence type="ECO:0000256" key="4">
    <source>
        <dbReference type="ARBA" id="ARBA00023088"/>
    </source>
</evidence>
<keyword evidence="1" id="KW-0134">Cell wall</keyword>
<evidence type="ECO:0000259" key="8">
    <source>
        <dbReference type="PROSITE" id="PS50847"/>
    </source>
</evidence>
<dbReference type="GO" id="GO:0005975">
    <property type="term" value="P:carbohydrate metabolic process"/>
    <property type="evidence" value="ECO:0007669"/>
    <property type="project" value="UniProtKB-ARBA"/>
</dbReference>
<keyword evidence="4" id="KW-0572">Peptidoglycan-anchor</keyword>
<proteinExistence type="predicted"/>
<keyword evidence="6" id="KW-1133">Transmembrane helix</keyword>
<dbReference type="InterPro" id="IPR048052">
    <property type="entry name" value="FM1-like"/>
</dbReference>
<dbReference type="EMBL" id="LT629700">
    <property type="protein sequence ID" value="SDL93822.1"/>
    <property type="molecule type" value="Genomic_DNA"/>
</dbReference>
<dbReference type="NCBIfam" id="NF033902">
    <property type="entry name" value="iso_D2_wall_anc"/>
    <property type="match status" value="1"/>
</dbReference>
<keyword evidence="6" id="KW-0812">Transmembrane</keyword>
<evidence type="ECO:0000256" key="2">
    <source>
        <dbReference type="ARBA" id="ARBA00022525"/>
    </source>
</evidence>
<evidence type="ECO:0000313" key="9">
    <source>
        <dbReference type="EMBL" id="SDL93822.1"/>
    </source>
</evidence>
<keyword evidence="6" id="KW-0472">Membrane</keyword>
<dbReference type="PROSITE" id="PS50847">
    <property type="entry name" value="GRAM_POS_ANCHORING"/>
    <property type="match status" value="1"/>
</dbReference>
<feature type="compositionally biased region" description="Polar residues" evidence="5">
    <location>
        <begin position="314"/>
        <end position="325"/>
    </location>
</feature>
<dbReference type="InterPro" id="IPR019931">
    <property type="entry name" value="LPXTG_anchor"/>
</dbReference>
<dbReference type="InterPro" id="IPR026466">
    <property type="entry name" value="Fim_isopep_form_D2_dom"/>
</dbReference>
<evidence type="ECO:0000256" key="1">
    <source>
        <dbReference type="ARBA" id="ARBA00022512"/>
    </source>
</evidence>
<protein>
    <submittedName>
        <fullName evidence="9">LPXTG-motif cell wall anchor domain-containing protein/fimbrial isopeptide formation D2 domain-containing protein</fullName>
    </submittedName>
</protein>
<keyword evidence="3 7" id="KW-0732">Signal</keyword>
<dbReference type="Gene3D" id="2.60.40.10">
    <property type="entry name" value="Immunoglobulins"/>
    <property type="match status" value="2"/>
</dbReference>
<gene>
    <name evidence="9" type="ORF">SAMN04488535_1314</name>
</gene>
<dbReference type="InterPro" id="IPR032364">
    <property type="entry name" value="GramPos_pilinD1_N"/>
</dbReference>
<dbReference type="STRING" id="38302.SAMN04488535_1314"/>
<dbReference type="InterPro" id="IPR013783">
    <property type="entry name" value="Ig-like_fold"/>
</dbReference>